<gene>
    <name evidence="2" type="ORF">P280DRAFT_485098</name>
</gene>
<name>A0A6A6RHT0_9PLEO</name>
<evidence type="ECO:0000256" key="1">
    <source>
        <dbReference type="SAM" id="MobiDB-lite"/>
    </source>
</evidence>
<evidence type="ECO:0000313" key="2">
    <source>
        <dbReference type="EMBL" id="KAF2634836.1"/>
    </source>
</evidence>
<protein>
    <submittedName>
        <fullName evidence="2">Uncharacterized protein</fullName>
    </submittedName>
</protein>
<dbReference type="EMBL" id="MU006813">
    <property type="protein sequence ID" value="KAF2634836.1"/>
    <property type="molecule type" value="Genomic_DNA"/>
</dbReference>
<feature type="region of interest" description="Disordered" evidence="1">
    <location>
        <begin position="144"/>
        <end position="256"/>
    </location>
</feature>
<reference evidence="2" key="1">
    <citation type="journal article" date="2020" name="Stud. Mycol.">
        <title>101 Dothideomycetes genomes: a test case for predicting lifestyles and emergence of pathogens.</title>
        <authorList>
            <person name="Haridas S."/>
            <person name="Albert R."/>
            <person name="Binder M."/>
            <person name="Bloem J."/>
            <person name="Labutti K."/>
            <person name="Salamov A."/>
            <person name="Andreopoulos B."/>
            <person name="Baker S."/>
            <person name="Barry K."/>
            <person name="Bills G."/>
            <person name="Bluhm B."/>
            <person name="Cannon C."/>
            <person name="Castanera R."/>
            <person name="Culley D."/>
            <person name="Daum C."/>
            <person name="Ezra D."/>
            <person name="Gonzalez J."/>
            <person name="Henrissat B."/>
            <person name="Kuo A."/>
            <person name="Liang C."/>
            <person name="Lipzen A."/>
            <person name="Lutzoni F."/>
            <person name="Magnuson J."/>
            <person name="Mondo S."/>
            <person name="Nolan M."/>
            <person name="Ohm R."/>
            <person name="Pangilinan J."/>
            <person name="Park H.-J."/>
            <person name="Ramirez L."/>
            <person name="Alfaro M."/>
            <person name="Sun H."/>
            <person name="Tritt A."/>
            <person name="Yoshinaga Y."/>
            <person name="Zwiers L.-H."/>
            <person name="Turgeon B."/>
            <person name="Goodwin S."/>
            <person name="Spatafora J."/>
            <person name="Crous P."/>
            <person name="Grigoriev I."/>
        </authorList>
    </citation>
    <scope>NUCLEOTIDE SEQUENCE</scope>
    <source>
        <strain evidence="2">CBS 473.64</strain>
    </source>
</reference>
<feature type="region of interest" description="Disordered" evidence="1">
    <location>
        <begin position="88"/>
        <end position="107"/>
    </location>
</feature>
<evidence type="ECO:0000313" key="3">
    <source>
        <dbReference type="Proteomes" id="UP000799753"/>
    </source>
</evidence>
<sequence>MSPPTSPPQILRWPKATQQQEYETLAPWDRVMRDMDPKSKPKLQKTGTTSVISRDWSVNHPGGPTQHDERMVDLGSSNNDVSEALLRFSPLSNSSPGDGERRDIPKAGTISDSVLEISVTDLVPALPISIKRVNRAGGLTQVARKAAAKGKRPRVLANNVPNAPIPRSSTEPKIKVSTGQPIPTKLTPIKPDSLTMQPRSTPAEIKASFGASAGSSPRSITKSYTSPGQRNNGKGPACGPKGKTLATGAKNKKKKQ</sequence>
<feature type="compositionally biased region" description="Polar residues" evidence="1">
    <location>
        <begin position="167"/>
        <end position="181"/>
    </location>
</feature>
<feature type="region of interest" description="Disordered" evidence="1">
    <location>
        <begin position="32"/>
        <end position="75"/>
    </location>
</feature>
<dbReference type="AlphaFoldDB" id="A0A6A6RHT0"/>
<feature type="compositionally biased region" description="Polar residues" evidence="1">
    <location>
        <begin position="213"/>
        <end position="232"/>
    </location>
</feature>
<accession>A0A6A6RHT0</accession>
<proteinExistence type="predicted"/>
<keyword evidence="3" id="KW-1185">Reference proteome</keyword>
<dbReference type="Proteomes" id="UP000799753">
    <property type="component" value="Unassembled WGS sequence"/>
</dbReference>
<organism evidence="2 3">
    <name type="scientific">Massarina eburnea CBS 473.64</name>
    <dbReference type="NCBI Taxonomy" id="1395130"/>
    <lineage>
        <taxon>Eukaryota</taxon>
        <taxon>Fungi</taxon>
        <taxon>Dikarya</taxon>
        <taxon>Ascomycota</taxon>
        <taxon>Pezizomycotina</taxon>
        <taxon>Dothideomycetes</taxon>
        <taxon>Pleosporomycetidae</taxon>
        <taxon>Pleosporales</taxon>
        <taxon>Massarineae</taxon>
        <taxon>Massarinaceae</taxon>
        <taxon>Massarina</taxon>
    </lineage>
</organism>